<dbReference type="SUPFAM" id="SSF55486">
    <property type="entry name" value="Metalloproteases ('zincins'), catalytic domain"/>
    <property type="match status" value="1"/>
</dbReference>
<name>A0AB34FXR9_9HYPO</name>
<dbReference type="InterPro" id="IPR024079">
    <property type="entry name" value="MetalloPept_cat_dom_sf"/>
</dbReference>
<dbReference type="PANTHER" id="PTHR39399:SF1">
    <property type="entry name" value="PROTEIN ZPS1"/>
    <property type="match status" value="1"/>
</dbReference>
<feature type="chain" id="PRO_5044222701" evidence="2">
    <location>
        <begin position="17"/>
        <end position="321"/>
    </location>
</feature>
<dbReference type="PANTHER" id="PTHR39399">
    <property type="entry name" value="PROTEIN ZPS1"/>
    <property type="match status" value="1"/>
</dbReference>
<evidence type="ECO:0000313" key="4">
    <source>
        <dbReference type="EMBL" id="KAJ6443566.1"/>
    </source>
</evidence>
<dbReference type="Proteomes" id="UP001163105">
    <property type="component" value="Unassembled WGS sequence"/>
</dbReference>
<feature type="region of interest" description="Disordered" evidence="1">
    <location>
        <begin position="269"/>
        <end position="321"/>
    </location>
</feature>
<sequence length="321" mass="34683">MHRFICAGLLLQGALGTPIAPQGLKATVTLTIPKETDKPSVYDWSEGWKPSFHIHQSCNSTLRAQLQQGLDEAVLLAQHARDHLLRWGNRSEFTQKYFGNGSTATPIGWYDRIVAADKTGMLFRCDDPDRNCATQKSRPYFVQTADMLLVANPAADWAGHWRGDNATTETVICPLSFQIRRPLSAVCNLGYTVAESKLNTYWATDLLHRLFHVPTISEGIVDHFADDYPGVLELAKSKPDKSGVDSDTLQYFAIDVWAYDMAAPGVGCTGKAQTSGAPSKPASTPTATSTGIPSATSSAPTSHMSGGTVELPEGNKADPGS</sequence>
<dbReference type="Gene3D" id="3.40.390.10">
    <property type="entry name" value="Collagenase (Catalytic Domain)"/>
    <property type="match status" value="1"/>
</dbReference>
<feature type="compositionally biased region" description="Low complexity" evidence="1">
    <location>
        <begin position="274"/>
        <end position="302"/>
    </location>
</feature>
<accession>A0AB34FXR9</accession>
<dbReference type="GO" id="GO:0009986">
    <property type="term" value="C:cell surface"/>
    <property type="evidence" value="ECO:0007669"/>
    <property type="project" value="TreeGrafter"/>
</dbReference>
<organism evidence="4 5">
    <name type="scientific">Purpureocillium lavendulum</name>
    <dbReference type="NCBI Taxonomy" id="1247861"/>
    <lineage>
        <taxon>Eukaryota</taxon>
        <taxon>Fungi</taxon>
        <taxon>Dikarya</taxon>
        <taxon>Ascomycota</taxon>
        <taxon>Pezizomycotina</taxon>
        <taxon>Sordariomycetes</taxon>
        <taxon>Hypocreomycetidae</taxon>
        <taxon>Hypocreales</taxon>
        <taxon>Ophiocordycipitaceae</taxon>
        <taxon>Purpureocillium</taxon>
    </lineage>
</organism>
<dbReference type="InterPro" id="IPR029482">
    <property type="entry name" value="HRXXH"/>
</dbReference>
<dbReference type="EMBL" id="JAQHRD010000003">
    <property type="protein sequence ID" value="KAJ6443566.1"/>
    <property type="molecule type" value="Genomic_DNA"/>
</dbReference>
<gene>
    <name evidence="4" type="ORF">O9K51_04745</name>
</gene>
<dbReference type="InterPro" id="IPR039124">
    <property type="entry name" value="PRA1-like"/>
</dbReference>
<dbReference type="GO" id="GO:0009277">
    <property type="term" value="C:fungal-type cell wall"/>
    <property type="evidence" value="ECO:0007669"/>
    <property type="project" value="TreeGrafter"/>
</dbReference>
<protein>
    <submittedName>
        <fullName evidence="4">Major allergen Asp f 2-like protein</fullName>
    </submittedName>
</protein>
<proteinExistence type="predicted"/>
<feature type="signal peptide" evidence="2">
    <location>
        <begin position="1"/>
        <end position="16"/>
    </location>
</feature>
<dbReference type="AlphaFoldDB" id="A0AB34FXR9"/>
<dbReference type="GO" id="GO:0008270">
    <property type="term" value="F:zinc ion binding"/>
    <property type="evidence" value="ECO:0007669"/>
    <property type="project" value="TreeGrafter"/>
</dbReference>
<evidence type="ECO:0000256" key="1">
    <source>
        <dbReference type="SAM" id="MobiDB-lite"/>
    </source>
</evidence>
<evidence type="ECO:0000256" key="2">
    <source>
        <dbReference type="SAM" id="SignalP"/>
    </source>
</evidence>
<evidence type="ECO:0000259" key="3">
    <source>
        <dbReference type="Pfam" id="PF13933"/>
    </source>
</evidence>
<keyword evidence="5" id="KW-1185">Reference proteome</keyword>
<dbReference type="Pfam" id="PF13933">
    <property type="entry name" value="HRXXH"/>
    <property type="match status" value="2"/>
</dbReference>
<reference evidence="4" key="1">
    <citation type="submission" date="2023-01" db="EMBL/GenBank/DDBJ databases">
        <title>The growth and conidiation of Purpureocillium lavendulum are regulated by nitrogen source and histone H3K14 acetylation.</title>
        <authorList>
            <person name="Tang P."/>
            <person name="Han J."/>
            <person name="Zhang C."/>
            <person name="Tang P."/>
            <person name="Qi F."/>
            <person name="Zhang K."/>
            <person name="Liang L."/>
        </authorList>
    </citation>
    <scope>NUCLEOTIDE SEQUENCE</scope>
    <source>
        <strain evidence="4">YMF1.00683</strain>
    </source>
</reference>
<feature type="domain" description="Putative peptidase" evidence="3">
    <location>
        <begin position="155"/>
        <end position="271"/>
    </location>
</feature>
<dbReference type="CDD" id="cd11307">
    <property type="entry name" value="M35_Asp_f2_like"/>
    <property type="match status" value="1"/>
</dbReference>
<comment type="caution">
    <text evidence="4">The sequence shown here is derived from an EMBL/GenBank/DDBJ whole genome shotgun (WGS) entry which is preliminary data.</text>
</comment>
<dbReference type="GO" id="GO:0005576">
    <property type="term" value="C:extracellular region"/>
    <property type="evidence" value="ECO:0007669"/>
    <property type="project" value="TreeGrafter"/>
</dbReference>
<dbReference type="GO" id="GO:0008237">
    <property type="term" value="F:metallopeptidase activity"/>
    <property type="evidence" value="ECO:0007669"/>
    <property type="project" value="InterPro"/>
</dbReference>
<evidence type="ECO:0000313" key="5">
    <source>
        <dbReference type="Proteomes" id="UP001163105"/>
    </source>
</evidence>
<dbReference type="GO" id="GO:0005178">
    <property type="term" value="F:integrin binding"/>
    <property type="evidence" value="ECO:0007669"/>
    <property type="project" value="TreeGrafter"/>
</dbReference>
<feature type="domain" description="Putative peptidase" evidence="3">
    <location>
        <begin position="26"/>
        <end position="137"/>
    </location>
</feature>
<keyword evidence="2" id="KW-0732">Signal</keyword>